<evidence type="ECO:0000256" key="2">
    <source>
        <dbReference type="ARBA" id="ARBA00008749"/>
    </source>
</evidence>
<feature type="transmembrane region" description="Helical" evidence="13">
    <location>
        <begin position="276"/>
        <end position="295"/>
    </location>
</feature>
<dbReference type="CDD" id="cd03505">
    <property type="entry name" value="Delta9-FADS-like"/>
    <property type="match status" value="1"/>
</dbReference>
<dbReference type="GO" id="GO:0006633">
    <property type="term" value="P:fatty acid biosynthetic process"/>
    <property type="evidence" value="ECO:0007669"/>
    <property type="project" value="UniProtKB-KW"/>
</dbReference>
<evidence type="ECO:0000256" key="3">
    <source>
        <dbReference type="ARBA" id="ARBA00022516"/>
    </source>
</evidence>
<feature type="compositionally biased region" description="Polar residues" evidence="12">
    <location>
        <begin position="48"/>
        <end position="86"/>
    </location>
</feature>
<comment type="subcellular location">
    <subcellularLocation>
        <location evidence="1">Membrane</location>
        <topology evidence="1">Multi-pass membrane protein</topology>
    </subcellularLocation>
</comment>
<feature type="transmembrane region" description="Helical" evidence="13">
    <location>
        <begin position="133"/>
        <end position="154"/>
    </location>
</feature>
<dbReference type="Pfam" id="PF00487">
    <property type="entry name" value="FA_desaturase"/>
    <property type="match status" value="1"/>
</dbReference>
<dbReference type="PANTHER" id="PTHR11351">
    <property type="entry name" value="ACYL-COA DESATURASE"/>
    <property type="match status" value="1"/>
</dbReference>
<dbReference type="BioCyc" id="MetaCyc:MONOMER-14929"/>
<comment type="similarity">
    <text evidence="2">Belongs to the fatty acid desaturase type 2 family.</text>
</comment>
<evidence type="ECO:0000259" key="14">
    <source>
        <dbReference type="Pfam" id="PF00487"/>
    </source>
</evidence>
<keyword evidence="4 13" id="KW-0812">Transmembrane</keyword>
<dbReference type="RefSeq" id="WP_227677129.1">
    <property type="nucleotide sequence ID" value="NZ_CAJHBR010000002.1"/>
</dbReference>
<evidence type="ECO:0000256" key="12">
    <source>
        <dbReference type="SAM" id="MobiDB-lite"/>
    </source>
</evidence>
<feature type="domain" description="Fatty acid desaturase" evidence="14">
    <location>
        <begin position="136"/>
        <end position="355"/>
    </location>
</feature>
<dbReference type="InterPro" id="IPR015876">
    <property type="entry name" value="Acyl-CoA_DS"/>
</dbReference>
<evidence type="ECO:0000313" key="15">
    <source>
        <dbReference type="EMBL" id="ABR12480.1"/>
    </source>
</evidence>
<keyword evidence="7" id="KW-0560">Oxidoreductase</keyword>
<feature type="transmembrane region" description="Helical" evidence="13">
    <location>
        <begin position="250"/>
        <end position="270"/>
    </location>
</feature>
<feature type="transmembrane region" description="Helical" evidence="13">
    <location>
        <begin position="103"/>
        <end position="127"/>
    </location>
</feature>
<organism evidence="15">
    <name type="scientific">Psychrobacter urativorans</name>
    <dbReference type="NCBI Taxonomy" id="45610"/>
    <lineage>
        <taxon>Bacteria</taxon>
        <taxon>Pseudomonadati</taxon>
        <taxon>Pseudomonadota</taxon>
        <taxon>Gammaproteobacteria</taxon>
        <taxon>Moraxellales</taxon>
        <taxon>Moraxellaceae</taxon>
        <taxon>Psychrobacter</taxon>
    </lineage>
</organism>
<keyword evidence="10 13" id="KW-0472">Membrane</keyword>
<protein>
    <submittedName>
        <fullName evidence="15">D9-fatty acid desaturase</fullName>
    </submittedName>
</protein>
<dbReference type="PRINTS" id="PR00075">
    <property type="entry name" value="FACDDSATRASE"/>
</dbReference>
<accession>A6N7G2</accession>
<evidence type="ECO:0000256" key="5">
    <source>
        <dbReference type="ARBA" id="ARBA00022832"/>
    </source>
</evidence>
<keyword evidence="9" id="KW-0443">Lipid metabolism</keyword>
<name>A6N7G2_9GAMM</name>
<keyword evidence="11" id="KW-0275">Fatty acid biosynthesis</keyword>
<keyword evidence="8" id="KW-0408">Iron</keyword>
<evidence type="ECO:0000256" key="13">
    <source>
        <dbReference type="SAM" id="Phobius"/>
    </source>
</evidence>
<evidence type="ECO:0000256" key="11">
    <source>
        <dbReference type="ARBA" id="ARBA00023160"/>
    </source>
</evidence>
<dbReference type="SMR" id="A6N7G2"/>
<dbReference type="InterPro" id="IPR005804">
    <property type="entry name" value="FA_desaturase_dom"/>
</dbReference>
<feature type="region of interest" description="Disordered" evidence="12">
    <location>
        <begin position="44"/>
        <end position="86"/>
    </location>
</feature>
<dbReference type="GO" id="GO:0016717">
    <property type="term" value="F:oxidoreductase activity, acting on paired donors, with oxidation of a pair of donors resulting in the reduction of molecular oxygen to two molecules of water"/>
    <property type="evidence" value="ECO:0007669"/>
    <property type="project" value="InterPro"/>
</dbReference>
<keyword evidence="3" id="KW-0444">Lipid biosynthesis</keyword>
<proteinExistence type="inferred from homology"/>
<keyword evidence="5" id="KW-0276">Fatty acid metabolism</keyword>
<evidence type="ECO:0000256" key="10">
    <source>
        <dbReference type="ARBA" id="ARBA00023136"/>
    </source>
</evidence>
<evidence type="ECO:0000256" key="9">
    <source>
        <dbReference type="ARBA" id="ARBA00023098"/>
    </source>
</evidence>
<dbReference type="PANTHER" id="PTHR11351:SF31">
    <property type="entry name" value="DESATURASE 1, ISOFORM A-RELATED"/>
    <property type="match status" value="1"/>
</dbReference>
<evidence type="ECO:0000256" key="7">
    <source>
        <dbReference type="ARBA" id="ARBA00023002"/>
    </source>
</evidence>
<dbReference type="EMBL" id="EF617339">
    <property type="protein sequence ID" value="ABR12480.1"/>
    <property type="molecule type" value="Genomic_DNA"/>
</dbReference>
<evidence type="ECO:0000256" key="8">
    <source>
        <dbReference type="ARBA" id="ARBA00023004"/>
    </source>
</evidence>
<dbReference type="GO" id="GO:0016020">
    <property type="term" value="C:membrane"/>
    <property type="evidence" value="ECO:0007669"/>
    <property type="project" value="UniProtKB-SubCell"/>
</dbReference>
<keyword evidence="6 13" id="KW-1133">Transmembrane helix</keyword>
<evidence type="ECO:0000256" key="6">
    <source>
        <dbReference type="ARBA" id="ARBA00022989"/>
    </source>
</evidence>
<sequence length="484" mass="54999">MIAKTAMGLPLKGLRLAIKSSDILIQTAGTQALRLKTWYEEGKANEAASEQPTATSNVNELSPANDDTSINTKTSASTSDNNKTLSTEKPIDIRELEFKKAPINWIPATILITTPIAAAVITPWYLFTHQVSAPVWGVFGAFMVWTGISITAGYHRLLAHRAYKAHPIVKNFLLLGSTLAVQGSAFDWVSGHRSHHRHVDDRMDDPYSAKRGFFFSHIGWMLKNYPSGKFDYKNIPDLTKDRTLQIQHKYYGLWVLAANVGLVAAIGWLIGDVWGTLVLAGLLRLVLTHHFTFFINSLCHMFGSRPYTDTNTARDNFFLALFTWGEGYHNYHHFFQYDYRNGVKWWQYDPTKWLIAGLSKVGLTTELRTIDDTTIKHAEVQMQFKKAQQQIDTVNAGGLDIPHAMKTFQDRIKFEFEAFTQTVEEWQALKAKAIEMKKTEFADRLHEVDDKLKHEYANIEQKIHEHNDNLKVAFRSIGHNSKAA</sequence>
<evidence type="ECO:0000256" key="1">
    <source>
        <dbReference type="ARBA" id="ARBA00004141"/>
    </source>
</evidence>
<evidence type="ECO:0000256" key="4">
    <source>
        <dbReference type="ARBA" id="ARBA00022692"/>
    </source>
</evidence>
<dbReference type="AlphaFoldDB" id="A6N7G2"/>
<reference evidence="15" key="1">
    <citation type="journal article" date="2008" name="Lipids">
        <title>Identification and functional expression of a Delta9-fatty acid desaturase from Psychrobacter urativorans in Escherichia coli.</title>
        <authorList>
            <person name="Li Y."/>
            <person name="Dietrich M."/>
            <person name="Schmid R.D."/>
            <person name="He B."/>
            <person name="Ouyang P."/>
            <person name="Urlacher V.B."/>
        </authorList>
    </citation>
    <scope>NUCLEOTIDE SEQUENCE</scope>
    <source>
        <strain evidence="15">DSM 14009</strain>
    </source>
</reference>